<accession>A0A6J5L4B3</accession>
<sequence>MKNLSAIAQNLFEKLRNQFSEVSLGGENAQHTSNPEEARFFNFSFTTDAADYGNITVSIADGKSVKVYFTRNISSNMPLADRKQWYAFLKDMRFFALRNFLTFDPRDITRDQLTARDLANSTTIHSKKFSVTDVAESKMYGSSRRSYQRVGEARILVKHSTAIDPEIRGSRARKIESIFIETAEGERFKLPFVALSGARAMANHIGHGGMINDRIGRYITGVVSEMSSLRGFVRNARNCVMEDETATGIIEAAIDYYGELHEHLHNLKGSRTYKKFTSTFTPLSDLSNQSRDETISEYFANTALNNYLESALPAIGRAKKRRESEAAPLASKEFEQWLNSLVEGQDSTAIDVAELNELLSKPIPFGVGASNVISLLGPVISNDQLNHRLTNTLAGDGGLTDQSDARPCFYIWMQENMPEIASAIEFDEEEPDTAASEPEKTEETIDRYDLQGSFIDSVEAEQSKDLEQSGLSPINQLAKLAGVKK</sequence>
<gene>
    <name evidence="1" type="ORF">UFOVP116_45</name>
</gene>
<dbReference type="EMBL" id="LR796237">
    <property type="protein sequence ID" value="CAB4129578.1"/>
    <property type="molecule type" value="Genomic_DNA"/>
</dbReference>
<reference evidence="1" key="1">
    <citation type="submission" date="2020-04" db="EMBL/GenBank/DDBJ databases">
        <authorList>
            <person name="Chiriac C."/>
            <person name="Salcher M."/>
            <person name="Ghai R."/>
            <person name="Kavagutti S V."/>
        </authorList>
    </citation>
    <scope>NUCLEOTIDE SEQUENCE</scope>
</reference>
<name>A0A6J5L4B3_9CAUD</name>
<organism evidence="1">
    <name type="scientific">uncultured Caudovirales phage</name>
    <dbReference type="NCBI Taxonomy" id="2100421"/>
    <lineage>
        <taxon>Viruses</taxon>
        <taxon>Duplodnaviria</taxon>
        <taxon>Heunggongvirae</taxon>
        <taxon>Uroviricota</taxon>
        <taxon>Caudoviricetes</taxon>
        <taxon>Peduoviridae</taxon>
        <taxon>Maltschvirus</taxon>
        <taxon>Maltschvirus maltsch</taxon>
    </lineage>
</organism>
<proteinExistence type="predicted"/>
<protein>
    <submittedName>
        <fullName evidence="1">Uncharacterized protein</fullName>
    </submittedName>
</protein>
<evidence type="ECO:0000313" key="1">
    <source>
        <dbReference type="EMBL" id="CAB4129578.1"/>
    </source>
</evidence>